<dbReference type="InterPro" id="IPR003672">
    <property type="entry name" value="CobN/Mg_chltase"/>
</dbReference>
<dbReference type="Proteomes" id="UP001163096">
    <property type="component" value="Chromosome"/>
</dbReference>
<protein>
    <submittedName>
        <fullName evidence="4">Cobaltochelatase subunit CobN</fullName>
        <ecNumber evidence="4">6.6.1.2</ecNumber>
    </submittedName>
</protein>
<feature type="region of interest" description="Disordered" evidence="1">
    <location>
        <begin position="1570"/>
        <end position="1590"/>
    </location>
</feature>
<keyword evidence="5" id="KW-1185">Reference proteome</keyword>
<keyword evidence="2" id="KW-1133">Transmembrane helix</keyword>
<keyword evidence="2" id="KW-0472">Membrane</keyword>
<dbReference type="KEGG" id="mou:OU421_02395"/>
<proteinExistence type="predicted"/>
<keyword evidence="2" id="KW-0812">Transmembrane</keyword>
<dbReference type="EC" id="6.6.1.2" evidence="4"/>
<dbReference type="EMBL" id="CP113361">
    <property type="protein sequence ID" value="WAI01743.1"/>
    <property type="molecule type" value="Genomic_DNA"/>
</dbReference>
<evidence type="ECO:0000259" key="3">
    <source>
        <dbReference type="Pfam" id="PF02514"/>
    </source>
</evidence>
<keyword evidence="4" id="KW-0436">Ligase</keyword>
<evidence type="ECO:0000313" key="4">
    <source>
        <dbReference type="EMBL" id="WAI01743.1"/>
    </source>
</evidence>
<dbReference type="GO" id="GO:0051116">
    <property type="term" value="F:cobaltochelatase activity"/>
    <property type="evidence" value="ECO:0007669"/>
    <property type="project" value="UniProtKB-EC"/>
</dbReference>
<gene>
    <name evidence="4" type="ORF">OU421_02395</name>
</gene>
<feature type="domain" description="CobN/magnesium chelatase" evidence="3">
    <location>
        <begin position="435"/>
        <end position="1527"/>
    </location>
</feature>
<evidence type="ECO:0000256" key="1">
    <source>
        <dbReference type="SAM" id="MobiDB-lite"/>
    </source>
</evidence>
<dbReference type="RefSeq" id="WP_268187009.1">
    <property type="nucleotide sequence ID" value="NZ_CP113361.1"/>
</dbReference>
<organism evidence="4 5">
    <name type="scientific">Methanogenium organophilum</name>
    <dbReference type="NCBI Taxonomy" id="2199"/>
    <lineage>
        <taxon>Archaea</taxon>
        <taxon>Methanobacteriati</taxon>
        <taxon>Methanobacteriota</taxon>
        <taxon>Stenosarchaea group</taxon>
        <taxon>Methanomicrobia</taxon>
        <taxon>Methanomicrobiales</taxon>
        <taxon>Methanomicrobiaceae</taxon>
        <taxon>Methanogenium</taxon>
    </lineage>
</organism>
<accession>A0A9X9S4Q8</accession>
<dbReference type="PANTHER" id="PTHR44119">
    <property type="entry name" value="MAGNESIUM-CHELATASE SUBUNIT CHLH, CHLOROPLASTIC"/>
    <property type="match status" value="1"/>
</dbReference>
<dbReference type="PANTHER" id="PTHR44119:SF4">
    <property type="entry name" value="AEROBIC COBALTOCHELATASE SUBUNIT COBN"/>
    <property type="match status" value="1"/>
</dbReference>
<evidence type="ECO:0000256" key="2">
    <source>
        <dbReference type="SAM" id="Phobius"/>
    </source>
</evidence>
<dbReference type="CDD" id="cd10150">
    <property type="entry name" value="CobN_like"/>
    <property type="match status" value="1"/>
</dbReference>
<dbReference type="Pfam" id="PF02514">
    <property type="entry name" value="CobN-Mg_chel"/>
    <property type="match status" value="1"/>
</dbReference>
<feature type="transmembrane region" description="Helical" evidence="2">
    <location>
        <begin position="1661"/>
        <end position="1680"/>
    </location>
</feature>
<reference evidence="4" key="1">
    <citation type="submission" date="2022-11" db="EMBL/GenBank/DDBJ databases">
        <title>Complete genome sequence of Methanogenium organophilum DSM 3596.</title>
        <authorList>
            <person name="Chen S.-C."/>
            <person name="Lai S.-J."/>
            <person name="You Y.-T."/>
        </authorList>
    </citation>
    <scope>NUCLEOTIDE SEQUENCE</scope>
    <source>
        <strain evidence="4">DSM 3596</strain>
    </source>
</reference>
<dbReference type="GeneID" id="76833915"/>
<sequence>MRLNEKNRWEWLCAMMLIVFLIVAPAAAEEMGNSGMNVTTPYESVTEEIQENVTEVEIPVPTAETTPAPEAPVMERHRLAIVTGDPCNTDDLNNATLDAPLDVTLLNNSEALTYDFSSEALIFAASVDEAALEQICATMKPNVSVVVYDLPDGMDVGTPADATITAYWTNCCTENFHNMIVYMDNIYFENDTPVDPPVIPECETEHVITIITNDPERQSSVTNATGMTDLIVTLCNETEAGLHDFSADELIFAASVNNGTLALIDSAITENTTLVVYEAPVNSTIGTPADETIIQLWEEGGDENVLNLLRHIEETYFGNETALLRQQATLLAEAEGEELSIVIIIGGESYVPMYLEAGEKCPANVTVYSSKLLPDDLNLTGYDLIFMEMFGAGIDIIEPAVNNATAAGVPVAVIHAGTYEYLGTVNMTPHAYVEEYWENSGPENAQRLINYLSAAICGADIPIEDPIQTPSECIYHPDSEELFETLDAYMEWYATNGTYDLTKPTIGIIFYDSHYKSGDLAGDHAIMREFEAQGANILTVFLDYNNPHVIDRFFVKDGVPVVDAIVNTRCFRFYGSGSNPERGIEELTTYNIPIINALVDYSKTPEEWVNCTDGITSSKVGYSIGMPELDGQTEFIWTAGRGIDPRTEAIGFRPITPVAEQISWLVERVIALSDLRNNANSGKKVAIVYYNHGGGRDNLGASYLDIVPSLTNLLDAMEDEGYAIDGEVPTEDELLDLMLLQGRNVGTWAPGELDSMVEEGDVVLLPAEQYAEWFHELPADKQEEVIAKWGEPPGEIMVYNNGGQDYLVIPTVSFGNVILTPQPTRGWLQDEAVLYHDTDLPPHHQYIAFYLWLQNQFDADAIVHFGRHGTQEWLPGKERGLSATDDWPPLLIGDIPNIYPYIMDGLGEGTQAKRRGNAVIIDHLTPPIVAAGLYGDFSTLHEKIHAYSATNITVKEEYRKSITTLYQEMNINATLDCSVDEIEAMSDDEFSEFINGDLHEYLHELGDEFIPYGLHILGEPPEDGDLVSLVRAMLGEEFEEDVGTIYPEPDSISAAHGNCTVIEALLTEVLLNGTDPAAAQETVLGDSSAAVTADLNTAIDYAADIEACSVEIPAIINALGGGYIPPNTGGDPVRSPESLPTGNNFHSFDSRLMPTEEAWNVGVQMAEEMLEQYGEAHDGAYPDKAAFVLWACESMRHEGVTECEALYLLGVKPVWSKGKVKGVELIPSAELGRPRIDVVFIASGLYRDTFSDKIELLDDAVRLAAQAEDDLYPNYVSENSEELYATLITNGYDEETARRLSMSRIFSAAPGAYGTGLSSAIDSSDTWENEDKLTDLYLSKLGYVYNGEDWGEPNKALFRDNLGDVDAAVHSRSSNLYGLVDNDDCFQYFGGLSMVIKSISGTGPDMFITDLRSAGKPQTTTLSDFILKELDARYFNPKWIEGMMEHGYAGARYMDKKFLENLWGWSVTNPDIISSDVWDKVFDVYVNDKNNLGLDEFFAENPYAYQSMVGRMMEAARKGYWDADSEALETLAREYQESVRTNGVTCCHHTCGNLALSSYIQGVMNALAQKNADDSSDDPSAEVLKQTAAAAAPTTEIPLAVEDDQSGAESMTNTTVTGGYGENAQEPAAPQVAPPDVGVSGQVMEKVTKNNADSGSTSTPIAPIIIVCIIIAAVFVGIRWKKI</sequence>
<evidence type="ECO:0000313" key="5">
    <source>
        <dbReference type="Proteomes" id="UP001163096"/>
    </source>
</evidence>
<name>A0A9X9S4Q8_METOG</name>